<comment type="caution">
    <text evidence="3">The sequence shown here is derived from an EMBL/GenBank/DDBJ whole genome shotgun (WGS) entry which is preliminary data.</text>
</comment>
<dbReference type="NCBIfam" id="NF041908">
    <property type="entry name" value="HVO_2922"/>
    <property type="match status" value="1"/>
</dbReference>
<evidence type="ECO:0000313" key="4">
    <source>
        <dbReference type="Proteomes" id="UP000451471"/>
    </source>
</evidence>
<feature type="compositionally biased region" description="Basic and acidic residues" evidence="1">
    <location>
        <begin position="41"/>
        <end position="78"/>
    </location>
</feature>
<dbReference type="Pfam" id="PF07411">
    <property type="entry name" value="DUF1508"/>
    <property type="match status" value="1"/>
</dbReference>
<dbReference type="OrthoDB" id="108721at2157"/>
<organism evidence="3 4">
    <name type="scientific">Halomarina oriensis</name>
    <dbReference type="NCBI Taxonomy" id="671145"/>
    <lineage>
        <taxon>Archaea</taxon>
        <taxon>Methanobacteriati</taxon>
        <taxon>Methanobacteriota</taxon>
        <taxon>Stenosarchaea group</taxon>
        <taxon>Halobacteria</taxon>
        <taxon>Halobacteriales</taxon>
        <taxon>Natronomonadaceae</taxon>
        <taxon>Halomarina</taxon>
    </lineage>
</organism>
<dbReference type="Gene3D" id="2.30.29.80">
    <property type="match status" value="1"/>
</dbReference>
<protein>
    <submittedName>
        <fullName evidence="3">DUF1508 domain-containing protein</fullName>
    </submittedName>
</protein>
<evidence type="ECO:0000256" key="1">
    <source>
        <dbReference type="SAM" id="MobiDB-lite"/>
    </source>
</evidence>
<dbReference type="Proteomes" id="UP000451471">
    <property type="component" value="Unassembled WGS sequence"/>
</dbReference>
<sequence length="146" mass="15733">MNPTNRPVATLTVSVDDATLSVTTSESKPVGTELLGPDVAGELRLRVDTHRTSTDRPDTDRQTDPPEGHEPTADDSVRADSGAPETASSARFEVYEDRAGEYRWRLVHDNGNLIADSGEGYATWQGAENGLRSVKANAPNASVERL</sequence>
<keyword evidence="4" id="KW-1185">Reference proteome</keyword>
<evidence type="ECO:0000313" key="3">
    <source>
        <dbReference type="EMBL" id="MWG33675.1"/>
    </source>
</evidence>
<dbReference type="EMBL" id="WSZK01000009">
    <property type="protein sequence ID" value="MWG33675.1"/>
    <property type="molecule type" value="Genomic_DNA"/>
</dbReference>
<name>A0A6B0GNH1_9EURY</name>
<gene>
    <name evidence="3" type="ORF">GQS65_04070</name>
</gene>
<proteinExistence type="predicted"/>
<dbReference type="InterPro" id="IPR036913">
    <property type="entry name" value="YegP-like_sf"/>
</dbReference>
<dbReference type="InterPro" id="IPR010879">
    <property type="entry name" value="DUF1508"/>
</dbReference>
<reference evidence="3 4" key="1">
    <citation type="submission" date="2019-12" db="EMBL/GenBank/DDBJ databases">
        <title>Halocatena pleomorpha gen. nov. sp. nov., an extremely halophilic archaeon of family Halobacteriaceae isolated from saltpan soil.</title>
        <authorList>
            <person name="Pal Y."/>
            <person name="Verma A."/>
            <person name="Krishnamurthi S."/>
            <person name="Kumar P."/>
        </authorList>
    </citation>
    <scope>NUCLEOTIDE SEQUENCE [LARGE SCALE GENOMIC DNA]</scope>
    <source>
        <strain evidence="3 4">JCM 16495</strain>
    </source>
</reference>
<accession>A0A6B0GNH1</accession>
<evidence type="ECO:0000259" key="2">
    <source>
        <dbReference type="Pfam" id="PF07411"/>
    </source>
</evidence>
<dbReference type="AlphaFoldDB" id="A0A6B0GNH1"/>
<feature type="domain" description="DUF1508" evidence="2">
    <location>
        <begin position="97"/>
        <end position="143"/>
    </location>
</feature>
<dbReference type="SUPFAM" id="SSF160113">
    <property type="entry name" value="YegP-like"/>
    <property type="match status" value="1"/>
</dbReference>
<feature type="region of interest" description="Disordered" evidence="1">
    <location>
        <begin position="20"/>
        <end position="94"/>
    </location>
</feature>
<dbReference type="RefSeq" id="WP_158203402.1">
    <property type="nucleotide sequence ID" value="NZ_WSZK01000009.1"/>
</dbReference>